<feature type="compositionally biased region" description="Polar residues" evidence="2">
    <location>
        <begin position="231"/>
        <end position="241"/>
    </location>
</feature>
<feature type="compositionally biased region" description="Low complexity" evidence="2">
    <location>
        <begin position="23"/>
        <end position="34"/>
    </location>
</feature>
<feature type="region of interest" description="Disordered" evidence="2">
    <location>
        <begin position="1"/>
        <end position="59"/>
    </location>
</feature>
<keyword evidence="1" id="KW-0175">Coiled coil</keyword>
<feature type="compositionally biased region" description="Basic and acidic residues" evidence="2">
    <location>
        <begin position="35"/>
        <end position="47"/>
    </location>
</feature>
<dbReference type="EMBL" id="JAGTJR010000102">
    <property type="protein sequence ID" value="KAH7010744.1"/>
    <property type="molecule type" value="Genomic_DNA"/>
</dbReference>
<evidence type="ECO:0000256" key="2">
    <source>
        <dbReference type="SAM" id="MobiDB-lite"/>
    </source>
</evidence>
<evidence type="ECO:0000256" key="1">
    <source>
        <dbReference type="SAM" id="Coils"/>
    </source>
</evidence>
<reference evidence="3 4" key="1">
    <citation type="journal article" date="2021" name="Nat. Commun.">
        <title>Genetic determinants of endophytism in the Arabidopsis root mycobiome.</title>
        <authorList>
            <person name="Mesny F."/>
            <person name="Miyauchi S."/>
            <person name="Thiergart T."/>
            <person name="Pickel B."/>
            <person name="Atanasova L."/>
            <person name="Karlsson M."/>
            <person name="Huettel B."/>
            <person name="Barry K.W."/>
            <person name="Haridas S."/>
            <person name="Chen C."/>
            <person name="Bauer D."/>
            <person name="Andreopoulos W."/>
            <person name="Pangilinan J."/>
            <person name="LaButti K."/>
            <person name="Riley R."/>
            <person name="Lipzen A."/>
            <person name="Clum A."/>
            <person name="Drula E."/>
            <person name="Henrissat B."/>
            <person name="Kohler A."/>
            <person name="Grigoriev I.V."/>
            <person name="Martin F.M."/>
            <person name="Hacquard S."/>
        </authorList>
    </citation>
    <scope>NUCLEOTIDE SEQUENCE [LARGE SCALE GENOMIC DNA]</scope>
    <source>
        <strain evidence="3 4">MPI-SDFR-AT-0080</strain>
    </source>
</reference>
<name>A0ABQ8FSZ6_9PEZI</name>
<comment type="caution">
    <text evidence="3">The sequence shown here is derived from an EMBL/GenBank/DDBJ whole genome shotgun (WGS) entry which is preliminary data.</text>
</comment>
<organism evidence="3 4">
    <name type="scientific">Macrophomina phaseolina</name>
    <dbReference type="NCBI Taxonomy" id="35725"/>
    <lineage>
        <taxon>Eukaryota</taxon>
        <taxon>Fungi</taxon>
        <taxon>Dikarya</taxon>
        <taxon>Ascomycota</taxon>
        <taxon>Pezizomycotina</taxon>
        <taxon>Dothideomycetes</taxon>
        <taxon>Dothideomycetes incertae sedis</taxon>
        <taxon>Botryosphaeriales</taxon>
        <taxon>Botryosphaeriaceae</taxon>
        <taxon>Macrophomina</taxon>
    </lineage>
</organism>
<accession>A0ABQ8FSZ6</accession>
<feature type="coiled-coil region" evidence="1">
    <location>
        <begin position="65"/>
        <end position="191"/>
    </location>
</feature>
<proteinExistence type="predicted"/>
<keyword evidence="4" id="KW-1185">Reference proteome</keyword>
<dbReference type="Gene3D" id="1.10.287.1490">
    <property type="match status" value="1"/>
</dbReference>
<evidence type="ECO:0000313" key="3">
    <source>
        <dbReference type="EMBL" id="KAH7010744.1"/>
    </source>
</evidence>
<evidence type="ECO:0000313" key="4">
    <source>
        <dbReference type="Proteomes" id="UP000774617"/>
    </source>
</evidence>
<feature type="region of interest" description="Disordered" evidence="2">
    <location>
        <begin position="227"/>
        <end position="248"/>
    </location>
</feature>
<protein>
    <submittedName>
        <fullName evidence="3">Uncharacterized protein</fullName>
    </submittedName>
</protein>
<sequence>MAPSPASLSQEERQHETRAPSNRQRVTRQQSTTTRPHEGSASHDTIHVHPAPEAPSPKVRRVAFNEALRSKIWDYESQIKCLQRKEEFSRQGFLKLEEELAQLAEQNQELEGRVVQLSEQNQELEEKVEQLIEEKELDKEIEQLLGNDEHLENQAQKLQNKVEESTTQAQIDNLTRQVQQLTERLNTLSTAPQANNPSWATVVARPTPKFPLTYNTQSGNNPATLRIITAPPSTKNMSNLGGPQARTR</sequence>
<gene>
    <name evidence="3" type="ORF">B0J12DRAFT_59389</name>
</gene>
<dbReference type="Proteomes" id="UP000774617">
    <property type="component" value="Unassembled WGS sequence"/>
</dbReference>